<dbReference type="GO" id="GO:0050839">
    <property type="term" value="F:cell adhesion molecule binding"/>
    <property type="evidence" value="ECO:0007669"/>
    <property type="project" value="TreeGrafter"/>
</dbReference>
<dbReference type="PROSITE" id="PS50213">
    <property type="entry name" value="FAS1"/>
    <property type="match status" value="1"/>
</dbReference>
<dbReference type="GO" id="GO:0007155">
    <property type="term" value="P:cell adhesion"/>
    <property type="evidence" value="ECO:0007669"/>
    <property type="project" value="TreeGrafter"/>
</dbReference>
<sequence>MKTRNIKNLVCIALAVFALSSCKDQAKMDADKKAMEEKISMEESNMKAKEAKVNEEAKKNEMMATSITAVASSNEELSTLVSALKAADLDKMLSEPGSYTVFAPSNNAFEKLPKKMSVAELGKPENKELLTQVLQYHVVSGVITSDKLVEAINGANGKYTFTTVGGKDLTASLKGDKIVLKDEKGNKTEVVLGNVKASNGVVHVINDVLLMK</sequence>
<dbReference type="GO" id="GO:0030198">
    <property type="term" value="P:extracellular matrix organization"/>
    <property type="evidence" value="ECO:0007669"/>
    <property type="project" value="TreeGrafter"/>
</dbReference>
<feature type="coiled-coil region" evidence="1">
    <location>
        <begin position="32"/>
        <end position="61"/>
    </location>
</feature>
<dbReference type="SUPFAM" id="SSF82153">
    <property type="entry name" value="FAS1 domain"/>
    <property type="match status" value="1"/>
</dbReference>
<evidence type="ECO:0000256" key="1">
    <source>
        <dbReference type="SAM" id="Coils"/>
    </source>
</evidence>
<dbReference type="SMART" id="SM00554">
    <property type="entry name" value="FAS1"/>
    <property type="match status" value="1"/>
</dbReference>
<organism evidence="3">
    <name type="scientific">marine sediment metagenome</name>
    <dbReference type="NCBI Taxonomy" id="412755"/>
    <lineage>
        <taxon>unclassified sequences</taxon>
        <taxon>metagenomes</taxon>
        <taxon>ecological metagenomes</taxon>
    </lineage>
</organism>
<reference evidence="3" key="1">
    <citation type="journal article" date="2015" name="Nature">
        <title>Complex archaea that bridge the gap between prokaryotes and eukaryotes.</title>
        <authorList>
            <person name="Spang A."/>
            <person name="Saw J.H."/>
            <person name="Jorgensen S.L."/>
            <person name="Zaremba-Niedzwiedzka K."/>
            <person name="Martijn J."/>
            <person name="Lind A.E."/>
            <person name="van Eijk R."/>
            <person name="Schleper C."/>
            <person name="Guy L."/>
            <person name="Ettema T.J."/>
        </authorList>
    </citation>
    <scope>NUCLEOTIDE SEQUENCE</scope>
</reference>
<name>A0A0F9V8B2_9ZZZZ</name>
<dbReference type="GO" id="GO:0031012">
    <property type="term" value="C:extracellular matrix"/>
    <property type="evidence" value="ECO:0007669"/>
    <property type="project" value="TreeGrafter"/>
</dbReference>
<dbReference type="InterPro" id="IPR000782">
    <property type="entry name" value="FAS1_domain"/>
</dbReference>
<dbReference type="PANTHER" id="PTHR10900:SF77">
    <property type="entry name" value="FI19380P1"/>
    <property type="match status" value="1"/>
</dbReference>
<dbReference type="PANTHER" id="PTHR10900">
    <property type="entry name" value="PERIOSTIN-RELATED"/>
    <property type="match status" value="1"/>
</dbReference>
<proteinExistence type="predicted"/>
<keyword evidence="1" id="KW-0175">Coiled coil</keyword>
<dbReference type="FunFam" id="2.30.180.10:FF:000032">
    <property type="entry name" value="Fasciclin domain-containing protein, putative"/>
    <property type="match status" value="1"/>
</dbReference>
<feature type="domain" description="FAS1" evidence="2">
    <location>
        <begin position="64"/>
        <end position="209"/>
    </location>
</feature>
<dbReference type="Pfam" id="PF02469">
    <property type="entry name" value="Fasciclin"/>
    <property type="match status" value="1"/>
</dbReference>
<dbReference type="Gene3D" id="2.30.180.10">
    <property type="entry name" value="FAS1 domain"/>
    <property type="match status" value="1"/>
</dbReference>
<dbReference type="EMBL" id="LAZR01000042">
    <property type="protein sequence ID" value="KKO00220.1"/>
    <property type="molecule type" value="Genomic_DNA"/>
</dbReference>
<evidence type="ECO:0000259" key="2">
    <source>
        <dbReference type="PROSITE" id="PS50213"/>
    </source>
</evidence>
<protein>
    <recommendedName>
        <fullName evidence="2">FAS1 domain-containing protein</fullName>
    </recommendedName>
</protein>
<dbReference type="InterPro" id="IPR036378">
    <property type="entry name" value="FAS1_dom_sf"/>
</dbReference>
<dbReference type="InterPro" id="IPR050904">
    <property type="entry name" value="Adhesion/Biosynth-related"/>
</dbReference>
<comment type="caution">
    <text evidence="3">The sequence shown here is derived from an EMBL/GenBank/DDBJ whole genome shotgun (WGS) entry which is preliminary data.</text>
</comment>
<dbReference type="GO" id="GO:0005615">
    <property type="term" value="C:extracellular space"/>
    <property type="evidence" value="ECO:0007669"/>
    <property type="project" value="TreeGrafter"/>
</dbReference>
<accession>A0A0F9V8B2</accession>
<gene>
    <name evidence="3" type="ORF">LCGC14_0129860</name>
</gene>
<evidence type="ECO:0000313" key="3">
    <source>
        <dbReference type="EMBL" id="KKO00220.1"/>
    </source>
</evidence>
<dbReference type="AlphaFoldDB" id="A0A0F9V8B2"/>
<dbReference type="PROSITE" id="PS51257">
    <property type="entry name" value="PROKAR_LIPOPROTEIN"/>
    <property type="match status" value="1"/>
</dbReference>